<organism evidence="2 3">
    <name type="scientific">Sphingomonas arantia</name>
    <dbReference type="NCBI Taxonomy" id="1460676"/>
    <lineage>
        <taxon>Bacteria</taxon>
        <taxon>Pseudomonadati</taxon>
        <taxon>Pseudomonadota</taxon>
        <taxon>Alphaproteobacteria</taxon>
        <taxon>Sphingomonadales</taxon>
        <taxon>Sphingomonadaceae</taxon>
        <taxon>Sphingomonas</taxon>
    </lineage>
</organism>
<dbReference type="PROSITE" id="PS51257">
    <property type="entry name" value="PROKAR_LIPOPROTEIN"/>
    <property type="match status" value="1"/>
</dbReference>
<dbReference type="RefSeq" id="WP_380931058.1">
    <property type="nucleotide sequence ID" value="NZ_JBHUGS010000004.1"/>
</dbReference>
<sequence length="225" mass="23421">MEAMNRRALLGMAAMVPLVAVVGCATGPGASTVEEGVRRLLTLSTERAFDRLMEPNGFYDSQVARIAVPQALAGNGGVLASLLNSSLVRNQMGIVLNQVAQDAARRATPVVLDHVRRMSLRDAVAVLRGGPTAATTLLQQDAGGAVLDAMLPEVSRGLRSDVIRTLSAAIAEKTGVDYAELGQTVAGQASDGIFRAIGREEAAIRADPRATRDPVLIALLGAGRG</sequence>
<comment type="caution">
    <text evidence="2">The sequence shown here is derived from an EMBL/GenBank/DDBJ whole genome shotgun (WGS) entry which is preliminary data.</text>
</comment>
<evidence type="ECO:0000313" key="2">
    <source>
        <dbReference type="EMBL" id="MFD1952020.1"/>
    </source>
</evidence>
<dbReference type="EMBL" id="JBHUGS010000004">
    <property type="protein sequence ID" value="MFD1952020.1"/>
    <property type="molecule type" value="Genomic_DNA"/>
</dbReference>
<name>A0ABW4TZ56_9SPHN</name>
<dbReference type="InterPro" id="IPR006311">
    <property type="entry name" value="TAT_signal"/>
</dbReference>
<proteinExistence type="predicted"/>
<evidence type="ECO:0000313" key="3">
    <source>
        <dbReference type="Proteomes" id="UP001597400"/>
    </source>
</evidence>
<dbReference type="PROSITE" id="PS51318">
    <property type="entry name" value="TAT"/>
    <property type="match status" value="1"/>
</dbReference>
<dbReference type="Proteomes" id="UP001597400">
    <property type="component" value="Unassembled WGS sequence"/>
</dbReference>
<dbReference type="Pfam" id="PF13852">
    <property type="entry name" value="DUF4197"/>
    <property type="match status" value="1"/>
</dbReference>
<reference evidence="3" key="1">
    <citation type="journal article" date="2019" name="Int. J. Syst. Evol. Microbiol.">
        <title>The Global Catalogue of Microorganisms (GCM) 10K type strain sequencing project: providing services to taxonomists for standard genome sequencing and annotation.</title>
        <authorList>
            <consortium name="The Broad Institute Genomics Platform"/>
            <consortium name="The Broad Institute Genome Sequencing Center for Infectious Disease"/>
            <person name="Wu L."/>
            <person name="Ma J."/>
        </authorList>
    </citation>
    <scope>NUCLEOTIDE SEQUENCE [LARGE SCALE GENOMIC DNA]</scope>
    <source>
        <strain evidence="3">CGMCC 1.12702</strain>
    </source>
</reference>
<feature type="signal peptide" evidence="1">
    <location>
        <begin position="1"/>
        <end position="20"/>
    </location>
</feature>
<accession>A0ABW4TZ56</accession>
<feature type="chain" id="PRO_5047462799" evidence="1">
    <location>
        <begin position="21"/>
        <end position="225"/>
    </location>
</feature>
<keyword evidence="3" id="KW-1185">Reference proteome</keyword>
<keyword evidence="1" id="KW-0732">Signal</keyword>
<evidence type="ECO:0000256" key="1">
    <source>
        <dbReference type="SAM" id="SignalP"/>
    </source>
</evidence>
<protein>
    <submittedName>
        <fullName evidence="2">DUF4197 domain-containing protein</fullName>
    </submittedName>
</protein>
<dbReference type="InterPro" id="IPR025245">
    <property type="entry name" value="DUF4197"/>
</dbReference>
<gene>
    <name evidence="2" type="ORF">ACFSGX_14700</name>
</gene>